<dbReference type="EMBL" id="JAJSOF020000013">
    <property type="protein sequence ID" value="KAJ4443534.1"/>
    <property type="molecule type" value="Genomic_DNA"/>
</dbReference>
<keyword evidence="3" id="KW-1185">Reference proteome</keyword>
<feature type="region of interest" description="Disordered" evidence="1">
    <location>
        <begin position="199"/>
        <end position="232"/>
    </location>
</feature>
<dbReference type="Proteomes" id="UP001148838">
    <property type="component" value="Unassembled WGS sequence"/>
</dbReference>
<evidence type="ECO:0000256" key="1">
    <source>
        <dbReference type="SAM" id="MobiDB-lite"/>
    </source>
</evidence>
<organism evidence="2 3">
    <name type="scientific">Periplaneta americana</name>
    <name type="common">American cockroach</name>
    <name type="synonym">Blatta americana</name>
    <dbReference type="NCBI Taxonomy" id="6978"/>
    <lineage>
        <taxon>Eukaryota</taxon>
        <taxon>Metazoa</taxon>
        <taxon>Ecdysozoa</taxon>
        <taxon>Arthropoda</taxon>
        <taxon>Hexapoda</taxon>
        <taxon>Insecta</taxon>
        <taxon>Pterygota</taxon>
        <taxon>Neoptera</taxon>
        <taxon>Polyneoptera</taxon>
        <taxon>Dictyoptera</taxon>
        <taxon>Blattodea</taxon>
        <taxon>Blattoidea</taxon>
        <taxon>Blattidae</taxon>
        <taxon>Blattinae</taxon>
        <taxon>Periplaneta</taxon>
    </lineage>
</organism>
<comment type="caution">
    <text evidence="2">The sequence shown here is derived from an EMBL/GenBank/DDBJ whole genome shotgun (WGS) entry which is preliminary data.</text>
</comment>
<name>A0ABQ8TAH4_PERAM</name>
<reference evidence="2 3" key="1">
    <citation type="journal article" date="2022" name="Allergy">
        <title>Genome assembly and annotation of Periplaneta americana reveal a comprehensive cockroach allergen profile.</title>
        <authorList>
            <person name="Wang L."/>
            <person name="Xiong Q."/>
            <person name="Saelim N."/>
            <person name="Wang L."/>
            <person name="Nong W."/>
            <person name="Wan A.T."/>
            <person name="Shi M."/>
            <person name="Liu X."/>
            <person name="Cao Q."/>
            <person name="Hui J.H.L."/>
            <person name="Sookrung N."/>
            <person name="Leung T.F."/>
            <person name="Tungtrongchitr A."/>
            <person name="Tsui S.K.W."/>
        </authorList>
    </citation>
    <scope>NUCLEOTIDE SEQUENCE [LARGE SCALE GENOMIC DNA]</scope>
    <source>
        <strain evidence="2">PWHHKU_190912</strain>
    </source>
</reference>
<accession>A0ABQ8TAH4</accession>
<sequence>MKIFLRNSQFPRKLSSKQASRSSTRVCVRICVSIRRPEFECSGPQLEGPEFECSGPQLEGPEFEYSELSLKLFNDAVPTTRLFSIDGICNSRKVQRSARCCVYFYNFVRDCAYLLAFRTKPIRGGIRTYQSAAEQRLQPVYIRPVADQPVVVITEDVQNVHLLLEYRPHIDVSLTCEHDPQLQEYCVCPQNMPQFDSEGIPNQAPETNKPMILNGPTSRNREDSDQKEKMTTPEQKASCVLQFVKHESAVSVQRAFRRQFQTDHLSADSIRRWYQQFQTTSAFGKGKSTGLLHVSEEDSLFFALRES</sequence>
<feature type="compositionally biased region" description="Basic and acidic residues" evidence="1">
    <location>
        <begin position="219"/>
        <end position="231"/>
    </location>
</feature>
<evidence type="ECO:0000313" key="3">
    <source>
        <dbReference type="Proteomes" id="UP001148838"/>
    </source>
</evidence>
<protein>
    <recommendedName>
        <fullName evidence="4">DUF4817 domain-containing protein</fullName>
    </recommendedName>
</protein>
<evidence type="ECO:0008006" key="4">
    <source>
        <dbReference type="Google" id="ProtNLM"/>
    </source>
</evidence>
<evidence type="ECO:0000313" key="2">
    <source>
        <dbReference type="EMBL" id="KAJ4443534.1"/>
    </source>
</evidence>
<gene>
    <name evidence="2" type="ORF">ANN_05206</name>
</gene>
<proteinExistence type="predicted"/>